<dbReference type="SUPFAM" id="SSF103107">
    <property type="entry name" value="Hypothetical protein c14orf129, hspc210"/>
    <property type="match status" value="1"/>
</dbReference>
<feature type="domain" description="GSKIP" evidence="3">
    <location>
        <begin position="176"/>
        <end position="214"/>
    </location>
</feature>
<reference evidence="5" key="1">
    <citation type="submission" date="2022-11" db="UniProtKB">
        <authorList>
            <consortium name="WormBaseParasite"/>
        </authorList>
    </citation>
    <scope>IDENTIFICATION</scope>
</reference>
<sequence length="214" mass="23220">MSQGERAARKLILAGGEDGDDQGVGAGAGASAYVLSPDEYRPGHRRDSASLRKSISLTDGDSRVSPPSMHRKIRKDLQHQTTLPVVTAETVVKSDAIDDDGLSVPPMQCEWRNIHSYNTLYKPDVYPFMTSLPSGRYGFMTPPVRSLTNYAVSGASPRGASSNLVSPTESSLNSLELEAIAAVHELQFVVKDIFVSELLPRTSELIFLNVTTLE</sequence>
<dbReference type="InterPro" id="IPR023231">
    <property type="entry name" value="GSKIP_dom_sf"/>
</dbReference>
<dbReference type="InterPro" id="IPR037395">
    <property type="entry name" value="GSKIP"/>
</dbReference>
<dbReference type="InterPro" id="IPR007967">
    <property type="entry name" value="GSKIP_dom"/>
</dbReference>
<evidence type="ECO:0000259" key="3">
    <source>
        <dbReference type="Pfam" id="PF05303"/>
    </source>
</evidence>
<evidence type="ECO:0000256" key="1">
    <source>
        <dbReference type="ARBA" id="ARBA00009571"/>
    </source>
</evidence>
<dbReference type="GO" id="GO:0019207">
    <property type="term" value="F:kinase regulator activity"/>
    <property type="evidence" value="ECO:0007669"/>
    <property type="project" value="TreeGrafter"/>
</dbReference>
<organism evidence="4 5">
    <name type="scientific">Romanomermis culicivorax</name>
    <name type="common">Nematode worm</name>
    <dbReference type="NCBI Taxonomy" id="13658"/>
    <lineage>
        <taxon>Eukaryota</taxon>
        <taxon>Metazoa</taxon>
        <taxon>Ecdysozoa</taxon>
        <taxon>Nematoda</taxon>
        <taxon>Enoplea</taxon>
        <taxon>Dorylaimia</taxon>
        <taxon>Mermithida</taxon>
        <taxon>Mermithoidea</taxon>
        <taxon>Mermithidae</taxon>
        <taxon>Romanomermis</taxon>
    </lineage>
</organism>
<dbReference type="AlphaFoldDB" id="A0A915I044"/>
<dbReference type="GO" id="GO:0060828">
    <property type="term" value="P:regulation of canonical Wnt signaling pathway"/>
    <property type="evidence" value="ECO:0007669"/>
    <property type="project" value="InterPro"/>
</dbReference>
<dbReference type="PANTHER" id="PTHR12490">
    <property type="entry name" value="GSK3B-INTERACTING PROTEIN"/>
    <property type="match status" value="1"/>
</dbReference>
<dbReference type="Gene3D" id="3.30.2280.10">
    <property type="entry name" value="Hypothetical protein (hspc210)"/>
    <property type="match status" value="1"/>
</dbReference>
<dbReference type="WBParaSite" id="nRc.2.0.1.t07069-RA">
    <property type="protein sequence ID" value="nRc.2.0.1.t07069-RA"/>
    <property type="gene ID" value="nRc.2.0.1.g07069"/>
</dbReference>
<dbReference type="Proteomes" id="UP000887565">
    <property type="component" value="Unplaced"/>
</dbReference>
<dbReference type="Pfam" id="PF05303">
    <property type="entry name" value="GSKIP_dom"/>
    <property type="match status" value="1"/>
</dbReference>
<evidence type="ECO:0000313" key="4">
    <source>
        <dbReference type="Proteomes" id="UP000887565"/>
    </source>
</evidence>
<evidence type="ECO:0000313" key="5">
    <source>
        <dbReference type="WBParaSite" id="nRc.2.0.1.t07069-RA"/>
    </source>
</evidence>
<evidence type="ECO:0000256" key="2">
    <source>
        <dbReference type="SAM" id="MobiDB-lite"/>
    </source>
</evidence>
<accession>A0A915I044</accession>
<dbReference type="GO" id="GO:0051018">
    <property type="term" value="F:protein kinase A binding"/>
    <property type="evidence" value="ECO:0007669"/>
    <property type="project" value="TreeGrafter"/>
</dbReference>
<proteinExistence type="inferred from homology"/>
<dbReference type="PANTHER" id="PTHR12490:SF4">
    <property type="entry name" value="GSK3B-INTERACTING PROTEIN"/>
    <property type="match status" value="1"/>
</dbReference>
<feature type="compositionally biased region" description="Basic and acidic residues" evidence="2">
    <location>
        <begin position="38"/>
        <end position="50"/>
    </location>
</feature>
<name>A0A915I044_ROMCU</name>
<comment type="similarity">
    <text evidence="1">Belongs to the GSKIP family.</text>
</comment>
<protein>
    <submittedName>
        <fullName evidence="5">GSKIP domain-containing protein</fullName>
    </submittedName>
</protein>
<dbReference type="GO" id="GO:0005737">
    <property type="term" value="C:cytoplasm"/>
    <property type="evidence" value="ECO:0007669"/>
    <property type="project" value="TreeGrafter"/>
</dbReference>
<keyword evidence="4" id="KW-1185">Reference proteome</keyword>
<feature type="region of interest" description="Disordered" evidence="2">
    <location>
        <begin position="1"/>
        <end position="69"/>
    </location>
</feature>